<keyword evidence="7 15" id="KW-0812">Transmembrane</keyword>
<evidence type="ECO:0000256" key="12">
    <source>
        <dbReference type="ARBA" id="ARBA00023288"/>
    </source>
</evidence>
<reference evidence="19" key="1">
    <citation type="submission" date="2022-10" db="EMBL/GenBank/DDBJ databases">
        <title>Tapping the CABI collections for fungal endophytes: first genome assemblies for Collariella, Neodidymelliopsis, Ascochyta clinopodiicola, Didymella pomorum, Didymosphaeria variabile, Neocosmospora piperis and Neocucurbitaria cava.</title>
        <authorList>
            <person name="Hill R."/>
        </authorList>
    </citation>
    <scope>NUCLEOTIDE SEQUENCE</scope>
    <source>
        <strain evidence="19">IMI 355082</strain>
    </source>
</reference>
<organism evidence="19 20">
    <name type="scientific">Gnomoniopsis smithogilvyi</name>
    <dbReference type="NCBI Taxonomy" id="1191159"/>
    <lineage>
        <taxon>Eukaryota</taxon>
        <taxon>Fungi</taxon>
        <taxon>Dikarya</taxon>
        <taxon>Ascomycota</taxon>
        <taxon>Pezizomycotina</taxon>
        <taxon>Sordariomycetes</taxon>
        <taxon>Sordariomycetidae</taxon>
        <taxon>Diaporthales</taxon>
        <taxon>Gnomoniaceae</taxon>
        <taxon>Gnomoniopsis</taxon>
    </lineage>
</organism>
<dbReference type="Pfam" id="PF05730">
    <property type="entry name" value="CFEM"/>
    <property type="match status" value="1"/>
</dbReference>
<keyword evidence="6" id="KW-0336">GPI-anchor</keyword>
<dbReference type="Pfam" id="PF20684">
    <property type="entry name" value="Fung_rhodopsin"/>
    <property type="match status" value="1"/>
</dbReference>
<sequence length="514" mass="57410">MAKVSAMDQFFSIKIIFAWLLYFAPLARGQVSTIGDLVQQTPPCALPCFLNSIPDSSCLSDVGQLSSCVCTNHTLLTNVSTCVRLTCDIANQTTAKNLLDGLCESFPQESQQTTLMVISILGIALSLPSIGLRWLARCQSSRLGWDDYTALIATVLLLILSALQLDSTAMGFGRHVWNVNPVDAIPLLQIYWVSQQLYALVQLTIQISILALYARVFPTRWIRIAVWVGIVTFIIQDVIYIGMIIFRCSPMDAIWDVRVTGRCLDLNRIGLSGAILHIVEHFILLVLPLYELWKLNLSRRKKIQLCLVFTLGSFSCITSVIRLKYVAIFDPTADASWDTVPVVVWSVIEDLSAVICINLPPCRHFIGRLFPSRLITTRGDTRTTRNKSAGSKHTNTVDMHTSIDEWRSVTTVVSGGRPESTKGDEAESVSWLDSPGPSPLPRNFSRKSESVRLVRDDDVIGLRPLEDITKKRPSSAHTLDVEIDLSELGLKELLQRRQTWMQESKRHTMPPKTG</sequence>
<dbReference type="AlphaFoldDB" id="A0A9W8Z2J9"/>
<keyword evidence="8 16" id="KW-0732">Signal</keyword>
<evidence type="ECO:0000256" key="1">
    <source>
        <dbReference type="ARBA" id="ARBA00004141"/>
    </source>
</evidence>
<dbReference type="InterPro" id="IPR052337">
    <property type="entry name" value="SAT4-like"/>
</dbReference>
<evidence type="ECO:0000256" key="15">
    <source>
        <dbReference type="SAM" id="Phobius"/>
    </source>
</evidence>
<feature type="transmembrane region" description="Helical" evidence="15">
    <location>
        <begin position="224"/>
        <end position="246"/>
    </location>
</feature>
<feature type="region of interest" description="Disordered" evidence="14">
    <location>
        <begin position="413"/>
        <end position="445"/>
    </location>
</feature>
<evidence type="ECO:0000256" key="4">
    <source>
        <dbReference type="ARBA" id="ARBA00010031"/>
    </source>
</evidence>
<evidence type="ECO:0008006" key="21">
    <source>
        <dbReference type="Google" id="ProtNLM"/>
    </source>
</evidence>
<dbReference type="InterPro" id="IPR008427">
    <property type="entry name" value="Extracellular_membr_CFEM_dom"/>
</dbReference>
<comment type="subcellular location">
    <subcellularLocation>
        <location evidence="2">Membrane</location>
        <topology evidence="2">Lipid-anchor</topology>
        <topology evidence="2">GPI-anchor</topology>
    </subcellularLocation>
    <subcellularLocation>
        <location evidence="1">Membrane</location>
        <topology evidence="1">Multi-pass membrane protein</topology>
    </subcellularLocation>
    <subcellularLocation>
        <location evidence="3">Secreted</location>
    </subcellularLocation>
</comment>
<keyword evidence="5" id="KW-0964">Secreted</keyword>
<evidence type="ECO:0000256" key="13">
    <source>
        <dbReference type="ARBA" id="ARBA00038359"/>
    </source>
</evidence>
<keyword evidence="6" id="KW-0325">Glycoprotein</keyword>
<keyword evidence="9 15" id="KW-1133">Transmembrane helix</keyword>
<feature type="domain" description="CFEM" evidence="17">
    <location>
        <begin position="38"/>
        <end position="104"/>
    </location>
</feature>
<evidence type="ECO:0000256" key="16">
    <source>
        <dbReference type="SAM" id="SignalP"/>
    </source>
</evidence>
<evidence type="ECO:0000256" key="2">
    <source>
        <dbReference type="ARBA" id="ARBA00004589"/>
    </source>
</evidence>
<proteinExistence type="inferred from homology"/>
<comment type="similarity">
    <text evidence="13">Belongs to the SAT4 family.</text>
</comment>
<dbReference type="PANTHER" id="PTHR33048">
    <property type="entry name" value="PTH11-LIKE INTEGRAL MEMBRANE PROTEIN (AFU_ORTHOLOGUE AFUA_5G11245)"/>
    <property type="match status" value="1"/>
</dbReference>
<evidence type="ECO:0000256" key="10">
    <source>
        <dbReference type="ARBA" id="ARBA00023136"/>
    </source>
</evidence>
<dbReference type="Proteomes" id="UP001140453">
    <property type="component" value="Unassembled WGS sequence"/>
</dbReference>
<feature type="domain" description="Rhodopsin" evidence="18">
    <location>
        <begin position="132"/>
        <end position="366"/>
    </location>
</feature>
<dbReference type="GO" id="GO:0005576">
    <property type="term" value="C:extracellular region"/>
    <property type="evidence" value="ECO:0007669"/>
    <property type="project" value="UniProtKB-SubCell"/>
</dbReference>
<keyword evidence="20" id="KW-1185">Reference proteome</keyword>
<dbReference type="InterPro" id="IPR049326">
    <property type="entry name" value="Rhodopsin_dom_fungi"/>
</dbReference>
<feature type="transmembrane region" description="Helical" evidence="15">
    <location>
        <begin position="197"/>
        <end position="217"/>
    </location>
</feature>
<evidence type="ECO:0000256" key="14">
    <source>
        <dbReference type="SAM" id="MobiDB-lite"/>
    </source>
</evidence>
<evidence type="ECO:0000256" key="3">
    <source>
        <dbReference type="ARBA" id="ARBA00004613"/>
    </source>
</evidence>
<dbReference type="PANTHER" id="PTHR33048:SF158">
    <property type="entry name" value="MEMBRANE PROTEIN PTH11-LIKE, PUTATIVE-RELATED"/>
    <property type="match status" value="1"/>
</dbReference>
<evidence type="ECO:0000256" key="9">
    <source>
        <dbReference type="ARBA" id="ARBA00022989"/>
    </source>
</evidence>
<evidence type="ECO:0000259" key="18">
    <source>
        <dbReference type="Pfam" id="PF20684"/>
    </source>
</evidence>
<accession>A0A9W8Z2J9</accession>
<feature type="signal peptide" evidence="16">
    <location>
        <begin position="1"/>
        <end position="29"/>
    </location>
</feature>
<keyword evidence="11" id="KW-1015">Disulfide bond</keyword>
<evidence type="ECO:0000256" key="11">
    <source>
        <dbReference type="ARBA" id="ARBA00023157"/>
    </source>
</evidence>
<dbReference type="EMBL" id="JAPEVB010000001">
    <property type="protein sequence ID" value="KAJ4396400.1"/>
    <property type="molecule type" value="Genomic_DNA"/>
</dbReference>
<comment type="similarity">
    <text evidence="4">Belongs to the RBT5 family.</text>
</comment>
<evidence type="ECO:0000313" key="19">
    <source>
        <dbReference type="EMBL" id="KAJ4396400.1"/>
    </source>
</evidence>
<dbReference type="OrthoDB" id="5329176at2759"/>
<feature type="transmembrane region" description="Helical" evidence="15">
    <location>
        <begin position="115"/>
        <end position="136"/>
    </location>
</feature>
<feature type="chain" id="PRO_5040906256" description="Extracellular membrane protein CFEM domain-containing protein" evidence="16">
    <location>
        <begin position="30"/>
        <end position="514"/>
    </location>
</feature>
<gene>
    <name evidence="19" type="ORF">N0V93_000619</name>
</gene>
<comment type="caution">
    <text evidence="19">The sequence shown here is derived from an EMBL/GenBank/DDBJ whole genome shotgun (WGS) entry which is preliminary data.</text>
</comment>
<feature type="transmembrane region" description="Helical" evidence="15">
    <location>
        <begin position="274"/>
        <end position="293"/>
    </location>
</feature>
<evidence type="ECO:0000256" key="6">
    <source>
        <dbReference type="ARBA" id="ARBA00022622"/>
    </source>
</evidence>
<protein>
    <recommendedName>
        <fullName evidence="21">Extracellular membrane protein CFEM domain-containing protein</fullName>
    </recommendedName>
</protein>
<feature type="transmembrane region" description="Helical" evidence="15">
    <location>
        <begin position="305"/>
        <end position="323"/>
    </location>
</feature>
<dbReference type="GO" id="GO:0098552">
    <property type="term" value="C:side of membrane"/>
    <property type="evidence" value="ECO:0007669"/>
    <property type="project" value="UniProtKB-KW"/>
</dbReference>
<feature type="transmembrane region" description="Helical" evidence="15">
    <location>
        <begin position="148"/>
        <end position="165"/>
    </location>
</feature>
<evidence type="ECO:0000256" key="7">
    <source>
        <dbReference type="ARBA" id="ARBA00022692"/>
    </source>
</evidence>
<evidence type="ECO:0000256" key="8">
    <source>
        <dbReference type="ARBA" id="ARBA00022729"/>
    </source>
</evidence>
<keyword evidence="10 15" id="KW-0472">Membrane</keyword>
<evidence type="ECO:0000256" key="5">
    <source>
        <dbReference type="ARBA" id="ARBA00022525"/>
    </source>
</evidence>
<evidence type="ECO:0000259" key="17">
    <source>
        <dbReference type="Pfam" id="PF05730"/>
    </source>
</evidence>
<evidence type="ECO:0000313" key="20">
    <source>
        <dbReference type="Proteomes" id="UP001140453"/>
    </source>
</evidence>
<keyword evidence="12" id="KW-0449">Lipoprotein</keyword>
<name>A0A9W8Z2J9_9PEZI</name>